<dbReference type="AlphaFoldDB" id="A0A4U5M6P2"/>
<evidence type="ECO:0000313" key="1">
    <source>
        <dbReference type="EMBL" id="TKR64551.1"/>
    </source>
</evidence>
<accession>A0A4U5M6P2</accession>
<gene>
    <name evidence="1" type="ORF">L596_025063</name>
</gene>
<comment type="caution">
    <text evidence="1">The sequence shown here is derived from an EMBL/GenBank/DDBJ whole genome shotgun (WGS) entry which is preliminary data.</text>
</comment>
<dbReference type="Proteomes" id="UP000298663">
    <property type="component" value="Unassembled WGS sequence"/>
</dbReference>
<sequence>MASNGFRTAQYCTVRIRRKREFHKLLILQQSATMRTNQKSTQSPTRNFTIAKKNDNFERRKIANPIPSWPTAIVQGGP</sequence>
<keyword evidence="2" id="KW-1185">Reference proteome</keyword>
<reference evidence="1 2" key="1">
    <citation type="journal article" date="2015" name="Genome Biol.">
        <title>Comparative genomics of Steinernema reveals deeply conserved gene regulatory networks.</title>
        <authorList>
            <person name="Dillman A.R."/>
            <person name="Macchietto M."/>
            <person name="Porter C.F."/>
            <person name="Rogers A."/>
            <person name="Williams B."/>
            <person name="Antoshechkin I."/>
            <person name="Lee M.M."/>
            <person name="Goodwin Z."/>
            <person name="Lu X."/>
            <person name="Lewis E.E."/>
            <person name="Goodrich-Blair H."/>
            <person name="Stock S.P."/>
            <person name="Adams B.J."/>
            <person name="Sternberg P.W."/>
            <person name="Mortazavi A."/>
        </authorList>
    </citation>
    <scope>NUCLEOTIDE SEQUENCE [LARGE SCALE GENOMIC DNA]</scope>
    <source>
        <strain evidence="1 2">ALL</strain>
    </source>
</reference>
<protein>
    <submittedName>
        <fullName evidence="1">Uncharacterized protein</fullName>
    </submittedName>
</protein>
<organism evidence="1 2">
    <name type="scientific">Steinernema carpocapsae</name>
    <name type="common">Entomopathogenic nematode</name>
    <dbReference type="NCBI Taxonomy" id="34508"/>
    <lineage>
        <taxon>Eukaryota</taxon>
        <taxon>Metazoa</taxon>
        <taxon>Ecdysozoa</taxon>
        <taxon>Nematoda</taxon>
        <taxon>Chromadorea</taxon>
        <taxon>Rhabditida</taxon>
        <taxon>Tylenchina</taxon>
        <taxon>Panagrolaimomorpha</taxon>
        <taxon>Strongyloidoidea</taxon>
        <taxon>Steinernematidae</taxon>
        <taxon>Steinernema</taxon>
    </lineage>
</organism>
<reference evidence="1 2" key="2">
    <citation type="journal article" date="2019" name="G3 (Bethesda)">
        <title>Hybrid Assembly of the Genome of the Entomopathogenic Nematode Steinernema carpocapsae Identifies the X-Chromosome.</title>
        <authorList>
            <person name="Serra L."/>
            <person name="Macchietto M."/>
            <person name="Macias-Munoz A."/>
            <person name="McGill C.J."/>
            <person name="Rodriguez I.M."/>
            <person name="Rodriguez B."/>
            <person name="Murad R."/>
            <person name="Mortazavi A."/>
        </authorList>
    </citation>
    <scope>NUCLEOTIDE SEQUENCE [LARGE SCALE GENOMIC DNA]</scope>
    <source>
        <strain evidence="1 2">ALL</strain>
    </source>
</reference>
<name>A0A4U5M6P2_STECR</name>
<dbReference type="EMBL" id="AZBU02000009">
    <property type="protein sequence ID" value="TKR64551.1"/>
    <property type="molecule type" value="Genomic_DNA"/>
</dbReference>
<evidence type="ECO:0000313" key="2">
    <source>
        <dbReference type="Proteomes" id="UP000298663"/>
    </source>
</evidence>
<proteinExistence type="predicted"/>